<dbReference type="InterPro" id="IPR001610">
    <property type="entry name" value="PAC"/>
</dbReference>
<evidence type="ECO:0000256" key="12">
    <source>
        <dbReference type="PROSITE-ProRule" id="PRU00169"/>
    </source>
</evidence>
<dbReference type="Pfam" id="PF13426">
    <property type="entry name" value="PAS_9"/>
    <property type="match status" value="1"/>
</dbReference>
<keyword evidence="9 13" id="KW-1133">Transmembrane helix</keyword>
<dbReference type="SUPFAM" id="SSF47384">
    <property type="entry name" value="Homodimeric domain of signal transducing histidine kinase"/>
    <property type="match status" value="1"/>
</dbReference>
<keyword evidence="8 18" id="KW-0418">Kinase</keyword>
<dbReference type="SMART" id="SM00387">
    <property type="entry name" value="HATPase_c"/>
    <property type="match status" value="1"/>
</dbReference>
<dbReference type="Pfam" id="PF00512">
    <property type="entry name" value="HisKA"/>
    <property type="match status" value="1"/>
</dbReference>
<feature type="domain" description="Response regulatory" evidence="15">
    <location>
        <begin position="856"/>
        <end position="965"/>
    </location>
</feature>
<evidence type="ECO:0000256" key="8">
    <source>
        <dbReference type="ARBA" id="ARBA00022777"/>
    </source>
</evidence>
<dbReference type="PANTHER" id="PTHR43047">
    <property type="entry name" value="TWO-COMPONENT HISTIDINE PROTEIN KINASE"/>
    <property type="match status" value="1"/>
</dbReference>
<evidence type="ECO:0000259" key="14">
    <source>
        <dbReference type="PROSITE" id="PS50109"/>
    </source>
</evidence>
<dbReference type="GO" id="GO:0004673">
    <property type="term" value="F:protein histidine kinase activity"/>
    <property type="evidence" value="ECO:0007669"/>
    <property type="project" value="UniProtKB-EC"/>
</dbReference>
<dbReference type="InterPro" id="IPR035965">
    <property type="entry name" value="PAS-like_dom_sf"/>
</dbReference>
<name>A0ABN8AG21_9PROT</name>
<keyword evidence="5 12" id="KW-0597">Phosphoprotein</keyword>
<reference evidence="18 19" key="1">
    <citation type="submission" date="2021-10" db="EMBL/GenBank/DDBJ databases">
        <authorList>
            <person name="Koch H."/>
        </authorList>
    </citation>
    <scope>NUCLEOTIDE SEQUENCE [LARGE SCALE GENOMIC DNA]</scope>
    <source>
        <strain evidence="18">6680</strain>
    </source>
</reference>
<evidence type="ECO:0000256" key="4">
    <source>
        <dbReference type="ARBA" id="ARBA00022475"/>
    </source>
</evidence>
<feature type="transmembrane region" description="Helical" evidence="13">
    <location>
        <begin position="199"/>
        <end position="223"/>
    </location>
</feature>
<dbReference type="PROSITE" id="PS50112">
    <property type="entry name" value="PAS"/>
    <property type="match status" value="2"/>
</dbReference>
<dbReference type="EMBL" id="OU912926">
    <property type="protein sequence ID" value="CAG9931689.1"/>
    <property type="molecule type" value="Genomic_DNA"/>
</dbReference>
<feature type="domain" description="Response regulatory" evidence="15">
    <location>
        <begin position="730"/>
        <end position="847"/>
    </location>
</feature>
<feature type="domain" description="PAS" evidence="16">
    <location>
        <begin position="366"/>
        <end position="415"/>
    </location>
</feature>
<dbReference type="SMART" id="SM00091">
    <property type="entry name" value="PAS"/>
    <property type="match status" value="2"/>
</dbReference>
<dbReference type="Pfam" id="PF02203">
    <property type="entry name" value="TarH"/>
    <property type="match status" value="1"/>
</dbReference>
<dbReference type="Pfam" id="PF00072">
    <property type="entry name" value="Response_reg"/>
    <property type="match status" value="2"/>
</dbReference>
<feature type="transmembrane region" description="Helical" evidence="13">
    <location>
        <begin position="20"/>
        <end position="39"/>
    </location>
</feature>
<dbReference type="InterPro" id="IPR036890">
    <property type="entry name" value="HATPase_C_sf"/>
</dbReference>
<dbReference type="Gene3D" id="3.40.50.2300">
    <property type="match status" value="2"/>
</dbReference>
<dbReference type="PROSITE" id="PS50113">
    <property type="entry name" value="PAC"/>
    <property type="match status" value="1"/>
</dbReference>
<dbReference type="Pfam" id="PF08448">
    <property type="entry name" value="PAS_4"/>
    <property type="match status" value="1"/>
</dbReference>
<dbReference type="SMART" id="SM00388">
    <property type="entry name" value="HisKA"/>
    <property type="match status" value="1"/>
</dbReference>
<dbReference type="SMART" id="SM00448">
    <property type="entry name" value="REC"/>
    <property type="match status" value="2"/>
</dbReference>
<dbReference type="PRINTS" id="PR00344">
    <property type="entry name" value="BCTRLSENSOR"/>
</dbReference>
<dbReference type="InterPro" id="IPR005467">
    <property type="entry name" value="His_kinase_dom"/>
</dbReference>
<evidence type="ECO:0000256" key="10">
    <source>
        <dbReference type="ARBA" id="ARBA00023136"/>
    </source>
</evidence>
<dbReference type="CDD" id="cd17546">
    <property type="entry name" value="REC_hyHK_CKI1_RcsC-like"/>
    <property type="match status" value="1"/>
</dbReference>
<dbReference type="Gene3D" id="1.10.287.130">
    <property type="match status" value="1"/>
</dbReference>
<evidence type="ECO:0000259" key="17">
    <source>
        <dbReference type="PROSITE" id="PS50113"/>
    </source>
</evidence>
<evidence type="ECO:0000256" key="1">
    <source>
        <dbReference type="ARBA" id="ARBA00000085"/>
    </source>
</evidence>
<dbReference type="InterPro" id="IPR001789">
    <property type="entry name" value="Sig_transdc_resp-reg_receiver"/>
</dbReference>
<evidence type="ECO:0000256" key="13">
    <source>
        <dbReference type="SAM" id="Phobius"/>
    </source>
</evidence>
<dbReference type="Proteomes" id="UP000839052">
    <property type="component" value="Chromosome"/>
</dbReference>
<keyword evidence="10 13" id="KW-0472">Membrane</keyword>
<dbReference type="Gene3D" id="3.30.450.20">
    <property type="entry name" value="PAS domain"/>
    <property type="match status" value="2"/>
</dbReference>
<comment type="subcellular location">
    <subcellularLocation>
        <location evidence="2">Cell membrane</location>
    </subcellularLocation>
</comment>
<evidence type="ECO:0000256" key="11">
    <source>
        <dbReference type="ARBA" id="ARBA00023224"/>
    </source>
</evidence>
<dbReference type="InterPro" id="IPR003122">
    <property type="entry name" value="Tar_rcpt_lig-bd"/>
</dbReference>
<organism evidence="18 19">
    <name type="scientific">Candidatus Nitrotoga arctica</name>
    <dbReference type="NCBI Taxonomy" id="453162"/>
    <lineage>
        <taxon>Bacteria</taxon>
        <taxon>Pseudomonadati</taxon>
        <taxon>Pseudomonadota</taxon>
        <taxon>Betaproteobacteria</taxon>
        <taxon>Nitrosomonadales</taxon>
        <taxon>Gallionellaceae</taxon>
        <taxon>Candidatus Nitrotoga</taxon>
    </lineage>
</organism>
<dbReference type="InterPro" id="IPR000014">
    <property type="entry name" value="PAS"/>
</dbReference>
<dbReference type="SMART" id="SM00086">
    <property type="entry name" value="PAC"/>
    <property type="match status" value="2"/>
</dbReference>
<dbReference type="NCBIfam" id="TIGR00229">
    <property type="entry name" value="sensory_box"/>
    <property type="match status" value="2"/>
</dbReference>
<evidence type="ECO:0000259" key="15">
    <source>
        <dbReference type="PROSITE" id="PS50110"/>
    </source>
</evidence>
<comment type="catalytic activity">
    <reaction evidence="1">
        <text>ATP + protein L-histidine = ADP + protein N-phospho-L-histidine.</text>
        <dbReference type="EC" id="2.7.13.3"/>
    </reaction>
</comment>
<dbReference type="InterPro" id="IPR004358">
    <property type="entry name" value="Sig_transdc_His_kin-like_C"/>
</dbReference>
<keyword evidence="7 13" id="KW-0812">Transmembrane</keyword>
<sequence length="969" mass="107958">MSLTHVKNMIGNLTIQSRLIFYFCLMGAILLGIGSVVLFEMNSAKDSLKTIYDDRLLALDQIMSIESLILQNRIAITASLVTPTPDIINLNIAKVEKNIVEIEKIWKAYMATYLTPEEKILAAKFVDDRNKLVTQGLSPAVAALRANDFKKTNRIVVEYIRPLYQPVGNDIKALGKLQLTVAKQEYDEIRSHYETIRNISIATAIIGLGLVLWVGFLLVRAIIRIAGDAREIIDRKNYEREILATRNQLQATLDAIPDLLFEIGLDGRLHSYHSPRVDLLVAPPEEILGRTAFEVLPADAAEIVMSALLEANDKGRSQGKQFELVLPQGKLWFELSVSRMPTELGQEPRFICLSRDITERKESEHELTRLGRVLDQSSNEIYVFDAQTLHFTMVNAGAQRNLGYSMDELKGMTVLDIKPNLTRGLFEQRISPLRLGKQDVVIYEAKNQRKDKSLYPIEIHLHLSAKESPPVFVAIIQDITERQKIECMKNEFISTVSHELRTPLTSIRGSLGLVAGGVAGELPPQAKMLVDIAHKNSERLILLVNDILDMEKIEAGKMDIQCKPVELMPLLHHALEANCAYGGQFNVSYELENDLPGIMVNVDANRLMQVLANLLSNAAKFTFAGDKVTVAVIVSGKRVRVAVKDHGSGISEQFRSQIFQKFAQGDSSDTRNKGGTGLGLAITRAIVEKMGGNIGFSSEPNVLTTFFIEFPIGEEIADSSFDKTEEKTKRILICEDDRLIAALLHFMLEQDGFVADIAYDTAQAKHMLDQSNYAAMTLDLALPDQDGITFIRQLRMEEKTARLPIVVVSARAIEGSLELNSEAYSVIDWIAKPIDKEQMVLAIRRAVGRFSGIRPRILHVEDDHDIFKVMHGLVGDMADLDHAGMLADARHLLDQCRYDLVILDLTLPDGSGQELLSILNGATPPIPVMVFSAREIEREEIQNVASVMVKSRTSDAQLLATLKRLIGVE</sequence>
<dbReference type="InterPro" id="IPR000700">
    <property type="entry name" value="PAS-assoc_C"/>
</dbReference>
<evidence type="ECO:0000256" key="3">
    <source>
        <dbReference type="ARBA" id="ARBA00012438"/>
    </source>
</evidence>
<evidence type="ECO:0000256" key="2">
    <source>
        <dbReference type="ARBA" id="ARBA00004236"/>
    </source>
</evidence>
<dbReference type="PANTHER" id="PTHR43047:SF72">
    <property type="entry name" value="OSMOSENSING HISTIDINE PROTEIN KINASE SLN1"/>
    <property type="match status" value="1"/>
</dbReference>
<evidence type="ECO:0000256" key="6">
    <source>
        <dbReference type="ARBA" id="ARBA00022679"/>
    </source>
</evidence>
<evidence type="ECO:0000256" key="7">
    <source>
        <dbReference type="ARBA" id="ARBA00022692"/>
    </source>
</evidence>
<feature type="domain" description="PAS" evidence="16">
    <location>
        <begin position="245"/>
        <end position="315"/>
    </location>
</feature>
<dbReference type="CDD" id="cd00130">
    <property type="entry name" value="PAS"/>
    <property type="match status" value="2"/>
</dbReference>
<evidence type="ECO:0000313" key="19">
    <source>
        <dbReference type="Proteomes" id="UP000839052"/>
    </source>
</evidence>
<evidence type="ECO:0000259" key="16">
    <source>
        <dbReference type="PROSITE" id="PS50112"/>
    </source>
</evidence>
<evidence type="ECO:0000256" key="9">
    <source>
        <dbReference type="ARBA" id="ARBA00022989"/>
    </source>
</evidence>
<protein>
    <recommendedName>
        <fullName evidence="3">histidine kinase</fullName>
        <ecNumber evidence="3">2.7.13.3</ecNumber>
    </recommendedName>
</protein>
<gene>
    <name evidence="18" type="ORF">NTG6680_0436</name>
</gene>
<dbReference type="InterPro" id="IPR047347">
    <property type="entry name" value="YvaQ-like_sensor"/>
</dbReference>
<dbReference type="PROSITE" id="PS50109">
    <property type="entry name" value="HIS_KIN"/>
    <property type="match status" value="1"/>
</dbReference>
<dbReference type="CDD" id="cd19411">
    <property type="entry name" value="MCP2201-like_sensor"/>
    <property type="match status" value="1"/>
</dbReference>
<evidence type="ECO:0000313" key="18">
    <source>
        <dbReference type="EMBL" id="CAG9931689.1"/>
    </source>
</evidence>
<dbReference type="SUPFAM" id="SSF55874">
    <property type="entry name" value="ATPase domain of HSP90 chaperone/DNA topoisomerase II/histidine kinase"/>
    <property type="match status" value="1"/>
</dbReference>
<dbReference type="Pfam" id="PF02518">
    <property type="entry name" value="HATPase_c"/>
    <property type="match status" value="1"/>
</dbReference>
<keyword evidence="6 18" id="KW-0808">Transferase</keyword>
<dbReference type="EC" id="2.7.13.3" evidence="3"/>
<keyword evidence="19" id="KW-1185">Reference proteome</keyword>
<dbReference type="PROSITE" id="PS50110">
    <property type="entry name" value="RESPONSE_REGULATORY"/>
    <property type="match status" value="2"/>
</dbReference>
<dbReference type="SUPFAM" id="SSF52172">
    <property type="entry name" value="CheY-like"/>
    <property type="match status" value="2"/>
</dbReference>
<feature type="domain" description="Histidine kinase" evidence="14">
    <location>
        <begin position="495"/>
        <end position="714"/>
    </location>
</feature>
<feature type="modified residue" description="4-aspartylphosphate" evidence="12">
    <location>
        <position position="779"/>
    </location>
</feature>
<dbReference type="SUPFAM" id="SSF55785">
    <property type="entry name" value="PYP-like sensor domain (PAS domain)"/>
    <property type="match status" value="2"/>
</dbReference>
<dbReference type="InterPro" id="IPR013656">
    <property type="entry name" value="PAS_4"/>
</dbReference>
<accession>A0ABN8AG21</accession>
<evidence type="ECO:0000256" key="5">
    <source>
        <dbReference type="ARBA" id="ARBA00022553"/>
    </source>
</evidence>
<dbReference type="Gene3D" id="3.30.565.10">
    <property type="entry name" value="Histidine kinase-like ATPase, C-terminal domain"/>
    <property type="match status" value="1"/>
</dbReference>
<keyword evidence="11" id="KW-0807">Transducer</keyword>
<dbReference type="InterPro" id="IPR036097">
    <property type="entry name" value="HisK_dim/P_sf"/>
</dbReference>
<feature type="domain" description="PAC" evidence="17">
    <location>
        <begin position="318"/>
        <end position="369"/>
    </location>
</feature>
<dbReference type="InterPro" id="IPR003661">
    <property type="entry name" value="HisK_dim/P_dom"/>
</dbReference>
<dbReference type="InterPro" id="IPR011006">
    <property type="entry name" value="CheY-like_superfamily"/>
</dbReference>
<dbReference type="InterPro" id="IPR003594">
    <property type="entry name" value="HATPase_dom"/>
</dbReference>
<dbReference type="CDD" id="cd00082">
    <property type="entry name" value="HisKA"/>
    <property type="match status" value="1"/>
</dbReference>
<keyword evidence="4" id="KW-1003">Cell membrane</keyword>
<feature type="modified residue" description="4-aspartylphosphate" evidence="12">
    <location>
        <position position="904"/>
    </location>
</feature>
<proteinExistence type="predicted"/>